<reference evidence="4 5" key="1">
    <citation type="submission" date="2018-10" db="EMBL/GenBank/DDBJ databases">
        <title>Isolation, diversity and antifungal activity of actinobacteria from wheat.</title>
        <authorList>
            <person name="Han C."/>
        </authorList>
    </citation>
    <scope>NUCLEOTIDE SEQUENCE [LARGE SCALE GENOMIC DNA]</scope>
    <source>
        <strain evidence="4 5">NEAU-YY56</strain>
    </source>
</reference>
<sequence length="277" mass="28187">MADQHPHHAHVAAPAPPGHGVPPSPAWPWFTALAVGVVLAGLLAWRPWDQPGAGADPLPTVTATPDPAPGEPAAPETPDEPEVVLGAADVASLFLTDDELARAVPDAAGMSLAPADEAVWGLPTGSMVDPAACTTAVTVVEQEPEVFERRFASDDTVTVIQSVDLLADPSEARAAFDALVGVLGECPEYQQVNPGVDGGAWQAQPPTTDAGDVTTVVRQATLTAEGASSPEVEVTALVANALVTTTASGVDPDVPPADPAVLAQVAREAGERALADR</sequence>
<dbReference type="InterPro" id="IPR026954">
    <property type="entry name" value="PknH-like_Extracell"/>
</dbReference>
<comment type="caution">
    <text evidence="4">The sequence shown here is derived from an EMBL/GenBank/DDBJ whole genome shotgun (WGS) entry which is preliminary data.</text>
</comment>
<dbReference type="InterPro" id="IPR038232">
    <property type="entry name" value="PknH-like_Extracell_sf"/>
</dbReference>
<organism evidence="4 5">
    <name type="scientific">Cellulomonas triticagri</name>
    <dbReference type="NCBI Taxonomy" id="2483352"/>
    <lineage>
        <taxon>Bacteria</taxon>
        <taxon>Bacillati</taxon>
        <taxon>Actinomycetota</taxon>
        <taxon>Actinomycetes</taxon>
        <taxon>Micrococcales</taxon>
        <taxon>Cellulomonadaceae</taxon>
        <taxon>Cellulomonas</taxon>
    </lineage>
</organism>
<name>A0A3M2JGK0_9CELL</name>
<feature type="transmembrane region" description="Helical" evidence="2">
    <location>
        <begin position="26"/>
        <end position="45"/>
    </location>
</feature>
<dbReference type="Gene3D" id="3.40.1000.70">
    <property type="entry name" value="PknH-like extracellular domain"/>
    <property type="match status" value="1"/>
</dbReference>
<dbReference type="Pfam" id="PF14032">
    <property type="entry name" value="PknH_C"/>
    <property type="match status" value="1"/>
</dbReference>
<dbReference type="AlphaFoldDB" id="A0A3M2JGK0"/>
<feature type="domain" description="PknH-like extracellular" evidence="3">
    <location>
        <begin position="87"/>
        <end position="253"/>
    </location>
</feature>
<keyword evidence="5" id="KW-1185">Reference proteome</keyword>
<keyword evidence="2" id="KW-0472">Membrane</keyword>
<evidence type="ECO:0000256" key="1">
    <source>
        <dbReference type="SAM" id="MobiDB-lite"/>
    </source>
</evidence>
<dbReference type="Proteomes" id="UP000269289">
    <property type="component" value="Unassembled WGS sequence"/>
</dbReference>
<evidence type="ECO:0000256" key="2">
    <source>
        <dbReference type="SAM" id="Phobius"/>
    </source>
</evidence>
<accession>A0A3M2JGK0</accession>
<protein>
    <recommendedName>
        <fullName evidence="3">PknH-like extracellular domain-containing protein</fullName>
    </recommendedName>
</protein>
<feature type="region of interest" description="Disordered" evidence="1">
    <location>
        <begin position="51"/>
        <end position="80"/>
    </location>
</feature>
<evidence type="ECO:0000259" key="3">
    <source>
        <dbReference type="Pfam" id="PF14032"/>
    </source>
</evidence>
<keyword evidence="2" id="KW-1133">Transmembrane helix</keyword>
<dbReference type="EMBL" id="RFFI01000025">
    <property type="protein sequence ID" value="RMI12952.1"/>
    <property type="molecule type" value="Genomic_DNA"/>
</dbReference>
<dbReference type="OrthoDB" id="4823468at2"/>
<proteinExistence type="predicted"/>
<keyword evidence="2" id="KW-0812">Transmembrane</keyword>
<gene>
    <name evidence="4" type="ORF">EBM89_06325</name>
</gene>
<evidence type="ECO:0000313" key="5">
    <source>
        <dbReference type="Proteomes" id="UP000269289"/>
    </source>
</evidence>
<evidence type="ECO:0000313" key="4">
    <source>
        <dbReference type="EMBL" id="RMI12952.1"/>
    </source>
</evidence>